<sequence length="206" mass="22863">MTTPSNTFVINADEVEIDRNTLLGQGGFGDVYRGSWGGHTVAIKVLLRGIPPKLLQQEVAVWQSLRHPNILEFYGYNSSSDPLFLVSAHKQKGDAREFFDLNPEASRPKLLYEASLGLQHLHRHSVIHGDLKGCNILVDERGTACLSDFGLSRVRELSQSNSVRSMRDKPGGTFPWMAPECMVGATLGNKMSDVYSFGMTIYEVSF</sequence>
<dbReference type="InterPro" id="IPR017441">
    <property type="entry name" value="Protein_kinase_ATP_BS"/>
</dbReference>
<protein>
    <recommendedName>
        <fullName evidence="6">Protein kinase domain-containing protein</fullName>
    </recommendedName>
</protein>
<dbReference type="PANTHER" id="PTHR44329">
    <property type="entry name" value="SERINE/THREONINE-PROTEIN KINASE TNNI3K-RELATED"/>
    <property type="match status" value="1"/>
</dbReference>
<keyword evidence="2 4" id="KW-0547">Nucleotide-binding</keyword>
<keyword evidence="1 5" id="KW-0418">Kinase</keyword>
<evidence type="ECO:0000256" key="2">
    <source>
        <dbReference type="ARBA" id="ARBA00022741"/>
    </source>
</evidence>
<proteinExistence type="inferred from homology"/>
<dbReference type="InterPro" id="IPR011009">
    <property type="entry name" value="Kinase-like_dom_sf"/>
</dbReference>
<dbReference type="InterPro" id="IPR000719">
    <property type="entry name" value="Prot_kinase_dom"/>
</dbReference>
<dbReference type="InterPro" id="IPR001245">
    <property type="entry name" value="Ser-Thr/Tyr_kinase_cat_dom"/>
</dbReference>
<dbReference type="InterPro" id="IPR051681">
    <property type="entry name" value="Ser/Thr_Kinases-Pseudokinases"/>
</dbReference>
<evidence type="ECO:0000313" key="8">
    <source>
        <dbReference type="Proteomes" id="UP000027265"/>
    </source>
</evidence>
<dbReference type="HOGENOM" id="CLU_000288_7_18_1"/>
<keyword evidence="1 5" id="KW-0723">Serine/threonine-protein kinase</keyword>
<name>A0A067P880_9AGAM</name>
<evidence type="ECO:0000256" key="1">
    <source>
        <dbReference type="ARBA" id="ARBA00022527"/>
    </source>
</evidence>
<evidence type="ECO:0000256" key="3">
    <source>
        <dbReference type="ARBA" id="ARBA00022840"/>
    </source>
</evidence>
<accession>A0A067P880</accession>
<dbReference type="PANTHER" id="PTHR44329:SF214">
    <property type="entry name" value="PROTEIN KINASE DOMAIN-CONTAINING PROTEIN"/>
    <property type="match status" value="1"/>
</dbReference>
<dbReference type="SUPFAM" id="SSF56112">
    <property type="entry name" value="Protein kinase-like (PK-like)"/>
    <property type="match status" value="1"/>
</dbReference>
<dbReference type="PROSITE" id="PS50011">
    <property type="entry name" value="PROTEIN_KINASE_DOM"/>
    <property type="match status" value="1"/>
</dbReference>
<dbReference type="PROSITE" id="PS00108">
    <property type="entry name" value="PROTEIN_KINASE_ST"/>
    <property type="match status" value="1"/>
</dbReference>
<dbReference type="PROSITE" id="PS00107">
    <property type="entry name" value="PROTEIN_KINASE_ATP"/>
    <property type="match status" value="1"/>
</dbReference>
<keyword evidence="1 5" id="KW-0808">Transferase</keyword>
<dbReference type="EMBL" id="KL197768">
    <property type="protein sequence ID" value="KDQ50015.1"/>
    <property type="molecule type" value="Genomic_DNA"/>
</dbReference>
<feature type="binding site" evidence="4">
    <location>
        <position position="44"/>
    </location>
    <ligand>
        <name>ATP</name>
        <dbReference type="ChEBI" id="CHEBI:30616"/>
    </ligand>
</feature>
<dbReference type="GO" id="GO:0005524">
    <property type="term" value="F:ATP binding"/>
    <property type="evidence" value="ECO:0007669"/>
    <property type="project" value="UniProtKB-UniRule"/>
</dbReference>
<reference evidence="8" key="1">
    <citation type="journal article" date="2014" name="Proc. Natl. Acad. Sci. U.S.A.">
        <title>Extensive sampling of basidiomycete genomes demonstrates inadequacy of the white-rot/brown-rot paradigm for wood decay fungi.</title>
        <authorList>
            <person name="Riley R."/>
            <person name="Salamov A.A."/>
            <person name="Brown D.W."/>
            <person name="Nagy L.G."/>
            <person name="Floudas D."/>
            <person name="Held B.W."/>
            <person name="Levasseur A."/>
            <person name="Lombard V."/>
            <person name="Morin E."/>
            <person name="Otillar R."/>
            <person name="Lindquist E.A."/>
            <person name="Sun H."/>
            <person name="LaButti K.M."/>
            <person name="Schmutz J."/>
            <person name="Jabbour D."/>
            <person name="Luo H."/>
            <person name="Baker S.E."/>
            <person name="Pisabarro A.G."/>
            <person name="Walton J.D."/>
            <person name="Blanchette R.A."/>
            <person name="Henrissat B."/>
            <person name="Martin F."/>
            <person name="Cullen D."/>
            <person name="Hibbett D.S."/>
            <person name="Grigoriev I.V."/>
        </authorList>
    </citation>
    <scope>NUCLEOTIDE SEQUENCE [LARGE SCALE GENOMIC DNA]</scope>
    <source>
        <strain evidence="8">MUCL 33604</strain>
    </source>
</reference>
<keyword evidence="3 4" id="KW-0067">ATP-binding</keyword>
<feature type="domain" description="Protein kinase" evidence="6">
    <location>
        <begin position="17"/>
        <end position="206"/>
    </location>
</feature>
<dbReference type="Proteomes" id="UP000027265">
    <property type="component" value="Unassembled WGS sequence"/>
</dbReference>
<organism evidence="7 8">
    <name type="scientific">Jaapia argillacea MUCL 33604</name>
    <dbReference type="NCBI Taxonomy" id="933084"/>
    <lineage>
        <taxon>Eukaryota</taxon>
        <taxon>Fungi</taxon>
        <taxon>Dikarya</taxon>
        <taxon>Basidiomycota</taxon>
        <taxon>Agaricomycotina</taxon>
        <taxon>Agaricomycetes</taxon>
        <taxon>Agaricomycetidae</taxon>
        <taxon>Jaapiales</taxon>
        <taxon>Jaapiaceae</taxon>
        <taxon>Jaapia</taxon>
    </lineage>
</organism>
<dbReference type="GO" id="GO:0004674">
    <property type="term" value="F:protein serine/threonine kinase activity"/>
    <property type="evidence" value="ECO:0007669"/>
    <property type="project" value="UniProtKB-KW"/>
</dbReference>
<dbReference type="Gene3D" id="1.10.510.10">
    <property type="entry name" value="Transferase(Phosphotransferase) domain 1"/>
    <property type="match status" value="1"/>
</dbReference>
<evidence type="ECO:0000259" key="6">
    <source>
        <dbReference type="PROSITE" id="PS50011"/>
    </source>
</evidence>
<dbReference type="AlphaFoldDB" id="A0A067P880"/>
<dbReference type="OrthoDB" id="1668230at2759"/>
<comment type="similarity">
    <text evidence="5">Belongs to the protein kinase superfamily.</text>
</comment>
<evidence type="ECO:0000256" key="4">
    <source>
        <dbReference type="PROSITE-ProRule" id="PRU10141"/>
    </source>
</evidence>
<dbReference type="InterPro" id="IPR008271">
    <property type="entry name" value="Ser/Thr_kinase_AS"/>
</dbReference>
<dbReference type="Pfam" id="PF07714">
    <property type="entry name" value="PK_Tyr_Ser-Thr"/>
    <property type="match status" value="1"/>
</dbReference>
<keyword evidence="8" id="KW-1185">Reference proteome</keyword>
<evidence type="ECO:0000256" key="5">
    <source>
        <dbReference type="RuleBase" id="RU000304"/>
    </source>
</evidence>
<dbReference type="STRING" id="933084.A0A067P880"/>
<evidence type="ECO:0000313" key="7">
    <source>
        <dbReference type="EMBL" id="KDQ50015.1"/>
    </source>
</evidence>
<gene>
    <name evidence="7" type="ORF">JAAARDRAFT_142588</name>
</gene>
<dbReference type="SMART" id="SM00220">
    <property type="entry name" value="S_TKc"/>
    <property type="match status" value="1"/>
</dbReference>
<dbReference type="InParanoid" id="A0A067P880"/>